<evidence type="ECO:0000259" key="2">
    <source>
        <dbReference type="Pfam" id="PF01693"/>
    </source>
</evidence>
<proteinExistence type="predicted"/>
<reference evidence="3 4" key="1">
    <citation type="journal article" date="2019" name="Nat. Ecol. Evol.">
        <title>Megaphylogeny resolves global patterns of mushroom evolution.</title>
        <authorList>
            <person name="Varga T."/>
            <person name="Krizsan K."/>
            <person name="Foldi C."/>
            <person name="Dima B."/>
            <person name="Sanchez-Garcia M."/>
            <person name="Sanchez-Ramirez S."/>
            <person name="Szollosi G.J."/>
            <person name="Szarkandi J.G."/>
            <person name="Papp V."/>
            <person name="Albert L."/>
            <person name="Andreopoulos W."/>
            <person name="Angelini C."/>
            <person name="Antonin V."/>
            <person name="Barry K.W."/>
            <person name="Bougher N.L."/>
            <person name="Buchanan P."/>
            <person name="Buyck B."/>
            <person name="Bense V."/>
            <person name="Catcheside P."/>
            <person name="Chovatia M."/>
            <person name="Cooper J."/>
            <person name="Damon W."/>
            <person name="Desjardin D."/>
            <person name="Finy P."/>
            <person name="Geml J."/>
            <person name="Haridas S."/>
            <person name="Hughes K."/>
            <person name="Justo A."/>
            <person name="Karasinski D."/>
            <person name="Kautmanova I."/>
            <person name="Kiss B."/>
            <person name="Kocsube S."/>
            <person name="Kotiranta H."/>
            <person name="LaButti K.M."/>
            <person name="Lechner B.E."/>
            <person name="Liimatainen K."/>
            <person name="Lipzen A."/>
            <person name="Lukacs Z."/>
            <person name="Mihaltcheva S."/>
            <person name="Morgado L.N."/>
            <person name="Niskanen T."/>
            <person name="Noordeloos M.E."/>
            <person name="Ohm R.A."/>
            <person name="Ortiz-Santana B."/>
            <person name="Ovrebo C."/>
            <person name="Racz N."/>
            <person name="Riley R."/>
            <person name="Savchenko A."/>
            <person name="Shiryaev A."/>
            <person name="Soop K."/>
            <person name="Spirin V."/>
            <person name="Szebenyi C."/>
            <person name="Tomsovsky M."/>
            <person name="Tulloss R.E."/>
            <person name="Uehling J."/>
            <person name="Grigoriev I.V."/>
            <person name="Vagvolgyi C."/>
            <person name="Papp T."/>
            <person name="Martin F.M."/>
            <person name="Miettinen O."/>
            <person name="Hibbett D.S."/>
            <person name="Nagy L.G."/>
        </authorList>
    </citation>
    <scope>NUCLEOTIDE SEQUENCE [LARGE SCALE GENOMIC DNA]</scope>
    <source>
        <strain evidence="3 4">CBS 962.96</strain>
    </source>
</reference>
<gene>
    <name evidence="3" type="ORF">K435DRAFT_849093</name>
</gene>
<feature type="domain" description="Ribonuclease H1 N-terminal" evidence="2">
    <location>
        <begin position="141"/>
        <end position="181"/>
    </location>
</feature>
<organism evidence="3 4">
    <name type="scientific">Dendrothele bispora (strain CBS 962.96)</name>
    <dbReference type="NCBI Taxonomy" id="1314807"/>
    <lineage>
        <taxon>Eukaryota</taxon>
        <taxon>Fungi</taxon>
        <taxon>Dikarya</taxon>
        <taxon>Basidiomycota</taxon>
        <taxon>Agaricomycotina</taxon>
        <taxon>Agaricomycetes</taxon>
        <taxon>Agaricomycetidae</taxon>
        <taxon>Agaricales</taxon>
        <taxon>Agaricales incertae sedis</taxon>
        <taxon>Dendrothele</taxon>
    </lineage>
</organism>
<dbReference type="SUPFAM" id="SSF55658">
    <property type="entry name" value="L9 N-domain-like"/>
    <property type="match status" value="1"/>
</dbReference>
<dbReference type="InterPro" id="IPR037056">
    <property type="entry name" value="RNase_H1_N_sf"/>
</dbReference>
<dbReference type="InterPro" id="IPR011320">
    <property type="entry name" value="RNase_H1_N"/>
</dbReference>
<dbReference type="EMBL" id="ML179043">
    <property type="protein sequence ID" value="THV06297.1"/>
    <property type="molecule type" value="Genomic_DNA"/>
</dbReference>
<dbReference type="Proteomes" id="UP000297245">
    <property type="component" value="Unassembled WGS sequence"/>
</dbReference>
<dbReference type="Gene3D" id="3.40.970.10">
    <property type="entry name" value="Ribonuclease H1, N-terminal domain"/>
    <property type="match status" value="1"/>
</dbReference>
<name>A0A4S8MT17_DENBC</name>
<feature type="region of interest" description="Disordered" evidence="1">
    <location>
        <begin position="37"/>
        <end position="68"/>
    </location>
</feature>
<protein>
    <recommendedName>
        <fullName evidence="2">Ribonuclease H1 N-terminal domain-containing protein</fullName>
    </recommendedName>
</protein>
<sequence>MHTRVRHIVLRPGESIILTVASSDADSPEPDLCPECESNLGVFHGPPRPSTPSTPPPPFSTTESAPSGSVEVIPPALSAAQTVSSDIHTASLPRSDIVTIQPPGLEINRGIPIRTSEFVAYKVIPHPDELERVWPLDHYVKTYAVFKGIRVGMFPSWEITQPFVFAVSRADFKSFKKFSDAMVEYRKRYNGHSIVAGIQVLDTTVCNDLFDINDSHYDCDLKILVHPDDKPIAVPIDVEPENAPPRFNNDYALAPGVLVASVPGSSRIQYGTSGIIDISDEDD</sequence>
<dbReference type="OrthoDB" id="3107326at2759"/>
<keyword evidence="4" id="KW-1185">Reference proteome</keyword>
<evidence type="ECO:0000313" key="4">
    <source>
        <dbReference type="Proteomes" id="UP000297245"/>
    </source>
</evidence>
<dbReference type="InterPro" id="IPR009027">
    <property type="entry name" value="Ribosomal_bL9/RNase_H1_N"/>
</dbReference>
<accession>A0A4S8MT17</accession>
<dbReference type="AlphaFoldDB" id="A0A4S8MT17"/>
<dbReference type="Pfam" id="PF01693">
    <property type="entry name" value="Cauli_VI"/>
    <property type="match status" value="1"/>
</dbReference>
<evidence type="ECO:0000256" key="1">
    <source>
        <dbReference type="SAM" id="MobiDB-lite"/>
    </source>
</evidence>
<evidence type="ECO:0000313" key="3">
    <source>
        <dbReference type="EMBL" id="THV06297.1"/>
    </source>
</evidence>
<feature type="compositionally biased region" description="Pro residues" evidence="1">
    <location>
        <begin position="46"/>
        <end position="59"/>
    </location>
</feature>